<proteinExistence type="inferred from homology"/>
<keyword evidence="4 7" id="KW-0560">Oxidoreductase</keyword>
<keyword evidence="9" id="KW-1185">Reference proteome</keyword>
<keyword evidence="3 6" id="KW-0479">Metal-binding</keyword>
<dbReference type="InterPro" id="IPR050121">
    <property type="entry name" value="Cytochrome_P450_monoxygenase"/>
</dbReference>
<dbReference type="InterPro" id="IPR001128">
    <property type="entry name" value="Cyt_P450"/>
</dbReference>
<accession>A0A225AUY9</accession>
<keyword evidence="6 7" id="KW-0349">Heme</keyword>
<evidence type="ECO:0000256" key="2">
    <source>
        <dbReference type="ARBA" id="ARBA00010617"/>
    </source>
</evidence>
<comment type="cofactor">
    <cofactor evidence="1 6">
        <name>heme</name>
        <dbReference type="ChEBI" id="CHEBI:30413"/>
    </cofactor>
</comment>
<evidence type="ECO:0000256" key="7">
    <source>
        <dbReference type="RuleBase" id="RU000461"/>
    </source>
</evidence>
<dbReference type="AlphaFoldDB" id="A0A225AUY9"/>
<evidence type="ECO:0000313" key="9">
    <source>
        <dbReference type="Proteomes" id="UP000214365"/>
    </source>
</evidence>
<dbReference type="PRINTS" id="PR00465">
    <property type="entry name" value="EP450IV"/>
</dbReference>
<evidence type="ECO:0008006" key="10">
    <source>
        <dbReference type="Google" id="ProtNLM"/>
    </source>
</evidence>
<comment type="caution">
    <text evidence="8">The sequence shown here is derived from an EMBL/GenBank/DDBJ whole genome shotgun (WGS) entry which is preliminary data.</text>
</comment>
<organism evidence="8 9">
    <name type="scientific">Talaromyces atroroseus</name>
    <dbReference type="NCBI Taxonomy" id="1441469"/>
    <lineage>
        <taxon>Eukaryota</taxon>
        <taxon>Fungi</taxon>
        <taxon>Dikarya</taxon>
        <taxon>Ascomycota</taxon>
        <taxon>Pezizomycotina</taxon>
        <taxon>Eurotiomycetes</taxon>
        <taxon>Eurotiomycetidae</taxon>
        <taxon>Eurotiales</taxon>
        <taxon>Trichocomaceae</taxon>
        <taxon>Talaromyces</taxon>
        <taxon>Talaromyces sect. Trachyspermi</taxon>
    </lineage>
</organism>
<dbReference type="PRINTS" id="PR00385">
    <property type="entry name" value="P450"/>
</dbReference>
<dbReference type="OrthoDB" id="1470350at2759"/>
<dbReference type="RefSeq" id="XP_020121239.1">
    <property type="nucleotide sequence ID" value="XM_020265621.1"/>
</dbReference>
<dbReference type="InterPro" id="IPR036396">
    <property type="entry name" value="Cyt_P450_sf"/>
</dbReference>
<dbReference type="GO" id="GO:0020037">
    <property type="term" value="F:heme binding"/>
    <property type="evidence" value="ECO:0007669"/>
    <property type="project" value="InterPro"/>
</dbReference>
<feature type="binding site" description="axial binding residue" evidence="6">
    <location>
        <position position="459"/>
    </location>
    <ligand>
        <name>heme</name>
        <dbReference type="ChEBI" id="CHEBI:30413"/>
    </ligand>
    <ligandPart>
        <name>Fe</name>
        <dbReference type="ChEBI" id="CHEBI:18248"/>
    </ligandPart>
</feature>
<dbReference type="EMBL" id="LFMY01000004">
    <property type="protein sequence ID" value="OKL61118.1"/>
    <property type="molecule type" value="Genomic_DNA"/>
</dbReference>
<evidence type="ECO:0000256" key="1">
    <source>
        <dbReference type="ARBA" id="ARBA00001971"/>
    </source>
</evidence>
<dbReference type="SUPFAM" id="SSF48264">
    <property type="entry name" value="Cytochrome P450"/>
    <property type="match status" value="1"/>
</dbReference>
<protein>
    <recommendedName>
        <fullName evidence="10">Benzoate 4-monooxygenase</fullName>
    </recommendedName>
</protein>
<dbReference type="PROSITE" id="PS00086">
    <property type="entry name" value="CYTOCHROME_P450"/>
    <property type="match status" value="1"/>
</dbReference>
<dbReference type="STRING" id="1441469.A0A225AUY9"/>
<name>A0A225AUY9_TALAT</name>
<keyword evidence="7" id="KW-0503">Monooxygenase</keyword>
<dbReference type="Gene3D" id="1.10.630.10">
    <property type="entry name" value="Cytochrome P450"/>
    <property type="match status" value="1"/>
</dbReference>
<dbReference type="PANTHER" id="PTHR24305:SF164">
    <property type="entry name" value="P450, PUTATIVE (EUROFUNG)-RELATED"/>
    <property type="match status" value="1"/>
</dbReference>
<dbReference type="Proteomes" id="UP000214365">
    <property type="component" value="Unassembled WGS sequence"/>
</dbReference>
<dbReference type="InterPro" id="IPR002403">
    <property type="entry name" value="Cyt_P450_E_grp-IV"/>
</dbReference>
<dbReference type="PANTHER" id="PTHR24305">
    <property type="entry name" value="CYTOCHROME P450"/>
    <property type="match status" value="1"/>
</dbReference>
<dbReference type="Pfam" id="PF00067">
    <property type="entry name" value="p450"/>
    <property type="match status" value="1"/>
</dbReference>
<evidence type="ECO:0000313" key="8">
    <source>
        <dbReference type="EMBL" id="OKL61118.1"/>
    </source>
</evidence>
<dbReference type="GO" id="GO:0016705">
    <property type="term" value="F:oxidoreductase activity, acting on paired donors, with incorporation or reduction of molecular oxygen"/>
    <property type="evidence" value="ECO:0007669"/>
    <property type="project" value="InterPro"/>
</dbReference>
<evidence type="ECO:0000256" key="4">
    <source>
        <dbReference type="ARBA" id="ARBA00023002"/>
    </source>
</evidence>
<sequence length="522" mass="59085">MLASYYIIAGLLASVIFYKLCHSLFISPLAKIPGPKAFALTSWRLAYEDYNGTRTRTIHALHQKYGPVVRIGPNEVSCNSISALKSVYGAGSGFERTSFYHMFEVYGRKNMFSFPTVKAHGERKKMFAHAYAKSAVMNKENASLIERKVRLYMELLGREEEKEEGSTSEIFSSLHYFSLDTITEFLYGRFGKTACLEGRAEDRALIQDISDHARRKLAWFAVHLPAFTQWLYSRTGIMREIARHFYPMQTPTTYSGIRAHALKACKTFGSCAAKGTTSEETSLISKLWRHHMTQKNGGIDDLDIASECADHLLAGIDTTSDTLMFLIWSLSRREHRDFQKRLIQEVRDMSTESINSDGVPMVDKTDNLPYVDAVIKETLRLFAPLPGSEPRSLSQSSTIDGYAIPARTVVSISPYTLHRNPDVFPDPFKFNPERWLNSSQNLAQMKKCFWAFSSGGRMCIGIHLAMAEMTTLVAAIYRKYTTTAVAGFDTLSPGITSRYEVFYDEGCSGVREHECRIEFKRQ</sequence>
<dbReference type="GO" id="GO:0005506">
    <property type="term" value="F:iron ion binding"/>
    <property type="evidence" value="ECO:0007669"/>
    <property type="project" value="InterPro"/>
</dbReference>
<dbReference type="GeneID" id="31002853"/>
<keyword evidence="5 6" id="KW-0408">Iron</keyword>
<evidence type="ECO:0000256" key="3">
    <source>
        <dbReference type="ARBA" id="ARBA00022723"/>
    </source>
</evidence>
<comment type="similarity">
    <text evidence="2 7">Belongs to the cytochrome P450 family.</text>
</comment>
<dbReference type="InterPro" id="IPR017972">
    <property type="entry name" value="Cyt_P450_CS"/>
</dbReference>
<evidence type="ECO:0000256" key="6">
    <source>
        <dbReference type="PIRSR" id="PIRSR602403-1"/>
    </source>
</evidence>
<reference evidence="8 9" key="1">
    <citation type="submission" date="2015-06" db="EMBL/GenBank/DDBJ databases">
        <title>Talaromyces atroroseus IBT 11181 draft genome.</title>
        <authorList>
            <person name="Rasmussen K.B."/>
            <person name="Rasmussen S."/>
            <person name="Petersen B."/>
            <person name="Sicheritz-Ponten T."/>
            <person name="Mortensen U.H."/>
            <person name="Thrane U."/>
        </authorList>
    </citation>
    <scope>NUCLEOTIDE SEQUENCE [LARGE SCALE GENOMIC DNA]</scope>
    <source>
        <strain evidence="8 9">IBT 11181</strain>
    </source>
</reference>
<gene>
    <name evidence="8" type="ORF">UA08_03098</name>
</gene>
<dbReference type="CDD" id="cd11059">
    <property type="entry name" value="CYP_fungal"/>
    <property type="match status" value="1"/>
</dbReference>
<evidence type="ECO:0000256" key="5">
    <source>
        <dbReference type="ARBA" id="ARBA00023004"/>
    </source>
</evidence>
<dbReference type="GO" id="GO:0004497">
    <property type="term" value="F:monooxygenase activity"/>
    <property type="evidence" value="ECO:0007669"/>
    <property type="project" value="UniProtKB-KW"/>
</dbReference>